<reference evidence="5" key="1">
    <citation type="journal article" date="2017" name="Mycologia">
        <title>Fusarium algeriense, sp. nov., a novel toxigenic crown rot pathogen of durum wheat from Algeria is nested in the Fusarium burgessii species complex.</title>
        <authorList>
            <person name="Laraba I."/>
            <person name="Keddad A."/>
            <person name="Boureghda H."/>
            <person name="Abdallah N."/>
            <person name="Vaughan M.M."/>
            <person name="Proctor R.H."/>
            <person name="Busman M."/>
            <person name="O'Donnell K."/>
        </authorList>
    </citation>
    <scope>NUCLEOTIDE SEQUENCE</scope>
    <source>
        <strain evidence="5">NRRL 25174</strain>
    </source>
</reference>
<dbReference type="SMART" id="SM00248">
    <property type="entry name" value="ANK"/>
    <property type="match status" value="8"/>
</dbReference>
<reference evidence="5" key="2">
    <citation type="submission" date="2020-02" db="EMBL/GenBank/DDBJ databases">
        <title>Identification and distribution of gene clusters putatively required for synthesis of sphingolipid metabolism inhibitors in phylogenetically diverse species of the filamentous fungus Fusarium.</title>
        <authorList>
            <person name="Kim H.-S."/>
            <person name="Busman M."/>
            <person name="Brown D.W."/>
            <person name="Divon H."/>
            <person name="Uhlig S."/>
            <person name="Proctor R.H."/>
        </authorList>
    </citation>
    <scope>NUCLEOTIDE SEQUENCE</scope>
    <source>
        <strain evidence="5">NRRL 25174</strain>
    </source>
</reference>
<dbReference type="PROSITE" id="PS50297">
    <property type="entry name" value="ANK_REP_REGION"/>
    <property type="match status" value="3"/>
</dbReference>
<dbReference type="InterPro" id="IPR002110">
    <property type="entry name" value="Ankyrin_rpt"/>
</dbReference>
<feature type="region of interest" description="Disordered" evidence="4">
    <location>
        <begin position="163"/>
        <end position="190"/>
    </location>
</feature>
<keyword evidence="1" id="KW-0677">Repeat</keyword>
<evidence type="ECO:0000256" key="4">
    <source>
        <dbReference type="SAM" id="MobiDB-lite"/>
    </source>
</evidence>
<dbReference type="Pfam" id="PF12796">
    <property type="entry name" value="Ank_2"/>
    <property type="match status" value="1"/>
</dbReference>
<accession>A0A9P5AS59</accession>
<feature type="repeat" description="ANK" evidence="3">
    <location>
        <begin position="1055"/>
        <end position="1087"/>
    </location>
</feature>
<gene>
    <name evidence="5" type="ORF">FBEOM_2266</name>
</gene>
<dbReference type="Gene3D" id="1.25.40.20">
    <property type="entry name" value="Ankyrin repeat-containing domain"/>
    <property type="match status" value="3"/>
</dbReference>
<sequence length="1256" mass="139756">MHENWNEAYHPGKVFRFWIGRIKTESSEPRWASTNSNQNPRPARSTFPLISQHDRRSPSVLCISRWISAIPNKISAFQIRANLLRPAIRVSDQGHIAERSSNLVKSPRTSHDVCIVLVRSWGFFKNLDPYTWQYVDRTMNKRKKIGKESDVILSGRLMKKAKVAKETNRHRETSFKGRFKTPPPSPENPQLNICTPPPSLFNSDWEAEADLPWLHFRDIFCRCSRATLFSIKSSAITCQRPRESQTALSMALTLLNRGHNPRTPLSLSGLRTAMCGMMPEWHSDEHVQVAQSLCMSHGADIIPECLKIMIYMISNGMTVHSASEWDRLTCLIRTQIFEFTANLKNLRNESLTIRAFSDRLFKDEIRWAAQWRDPLRRDAIDPLDRSLDLIHWLLESGQDPNTGSEYDGIGPVTPIGSAISAGHLKLVLLLLRFDAYINEDQANRDGQTVVDIALESRAPTATKLRIVKALSEHSRPPDLHELLYAAIALFDFEFATELLHHGIDITKTIGPLRNRGIIPSPIVYHDGIRSPLAIAILRGGDFADLLLNQSPIKDRPAMFIPVDIFIAAACGGDLSIMLRLYELQSPGEECDSRGVTPLRAAVATAVQDHVDVLNLLIRHRACPRGLLRKEDVSWLDSFFPEVCAIIDEKPRSILEMMFDMDWSDEGPMDCLSILIHAGALADGVVANLAEMWWHKSVADALDAGGSPNDVNVDGETALQCALQEIPRSKLSRAEIPRSKLSRAERFLTVKALLKAGAMLKGGEVVKTIQLKDVDLLMLLLQHGGSLTDVDDKGVCCLEAEISARNDESLQELLEAQDHEIHAGPFCAAIQSQDWALVKRLFARRHMQEGCHLLEGVAVGLAARFGQLDILERLLARFTHPSVLNKALLPPWLLAGSRDIYDRYTELEGYEIPSSGNRGQLTGSPLVLAALSEDVSGFRELLRRGCVPDRLSFMIVARMSRVPLYVEVLREMGLSPSNAINENEPGQMLLYTAIDSSNDPMARYLIDSEADVNELGTSVLRSTSPLQKAIERNNLSMVDYLIEKGASVNAPPAFIRGATALQFAVIGGQIGVARRLLKLGARVNARGARGNGRSALEGAAENGRLDLVVLLVNHGALTVGPGREQLICAVKLAQRQGHYAIVAWLKQECNWTDEDQKHLGEYLLGNYSGSKNCHRLHCCDEYHDSDSLCIHDYTEEEDRFYARYCGHAGSGRENCSGRDGMSGLLSKIQKDCFSVSSELVLLVENNAWKGVVSLAST</sequence>
<dbReference type="OrthoDB" id="539213at2759"/>
<evidence type="ECO:0000313" key="6">
    <source>
        <dbReference type="Proteomes" id="UP000730481"/>
    </source>
</evidence>
<dbReference type="PANTHER" id="PTHR24198:SF165">
    <property type="entry name" value="ANKYRIN REPEAT-CONTAINING PROTEIN-RELATED"/>
    <property type="match status" value="1"/>
</dbReference>
<dbReference type="AlphaFoldDB" id="A0A9P5AS59"/>
<evidence type="ECO:0000256" key="2">
    <source>
        <dbReference type="ARBA" id="ARBA00023043"/>
    </source>
</evidence>
<protein>
    <submittedName>
        <fullName evidence="5">Sex-determining fem-1</fullName>
    </submittedName>
</protein>
<keyword evidence="2 3" id="KW-0040">ANK repeat</keyword>
<proteinExistence type="predicted"/>
<keyword evidence="6" id="KW-1185">Reference proteome</keyword>
<evidence type="ECO:0000256" key="3">
    <source>
        <dbReference type="PROSITE-ProRule" id="PRU00023"/>
    </source>
</evidence>
<dbReference type="EMBL" id="PVQB02000081">
    <property type="protein sequence ID" value="KAF4343764.1"/>
    <property type="molecule type" value="Genomic_DNA"/>
</dbReference>
<dbReference type="SUPFAM" id="SSF48403">
    <property type="entry name" value="Ankyrin repeat"/>
    <property type="match status" value="3"/>
</dbReference>
<dbReference type="InterPro" id="IPR036770">
    <property type="entry name" value="Ankyrin_rpt-contain_sf"/>
</dbReference>
<evidence type="ECO:0000256" key="1">
    <source>
        <dbReference type="ARBA" id="ARBA00022737"/>
    </source>
</evidence>
<dbReference type="Proteomes" id="UP000730481">
    <property type="component" value="Unassembled WGS sequence"/>
</dbReference>
<comment type="caution">
    <text evidence="5">The sequence shown here is derived from an EMBL/GenBank/DDBJ whole genome shotgun (WGS) entry which is preliminary data.</text>
</comment>
<feature type="compositionally biased region" description="Basic and acidic residues" evidence="4">
    <location>
        <begin position="163"/>
        <end position="175"/>
    </location>
</feature>
<dbReference type="PANTHER" id="PTHR24198">
    <property type="entry name" value="ANKYRIN REPEAT AND PROTEIN KINASE DOMAIN-CONTAINING PROTEIN"/>
    <property type="match status" value="1"/>
</dbReference>
<feature type="repeat" description="ANK" evidence="3">
    <location>
        <begin position="1020"/>
        <end position="1052"/>
    </location>
</feature>
<name>A0A9P5AS59_9HYPO</name>
<evidence type="ECO:0000313" key="5">
    <source>
        <dbReference type="EMBL" id="KAF4343764.1"/>
    </source>
</evidence>
<feature type="repeat" description="ANK" evidence="3">
    <location>
        <begin position="1090"/>
        <end position="1115"/>
    </location>
</feature>
<dbReference type="PROSITE" id="PS50088">
    <property type="entry name" value="ANK_REPEAT"/>
    <property type="match status" value="3"/>
</dbReference>
<organism evidence="5 6">
    <name type="scientific">Fusarium beomiforme</name>
    <dbReference type="NCBI Taxonomy" id="44412"/>
    <lineage>
        <taxon>Eukaryota</taxon>
        <taxon>Fungi</taxon>
        <taxon>Dikarya</taxon>
        <taxon>Ascomycota</taxon>
        <taxon>Pezizomycotina</taxon>
        <taxon>Sordariomycetes</taxon>
        <taxon>Hypocreomycetidae</taxon>
        <taxon>Hypocreales</taxon>
        <taxon>Nectriaceae</taxon>
        <taxon>Fusarium</taxon>
        <taxon>Fusarium burgessii species complex</taxon>
    </lineage>
</organism>